<dbReference type="InterPro" id="IPR029044">
    <property type="entry name" value="Nucleotide-diphossugar_trans"/>
</dbReference>
<dbReference type="SUPFAM" id="SSF53448">
    <property type="entry name" value="Nucleotide-diphospho-sugar transferases"/>
    <property type="match status" value="1"/>
</dbReference>
<evidence type="ECO:0000313" key="4">
    <source>
        <dbReference type="EMBL" id="XAD55399.1"/>
    </source>
</evidence>
<evidence type="ECO:0000256" key="1">
    <source>
        <dbReference type="ARBA" id="ARBA00022676"/>
    </source>
</evidence>
<name>A0ABZ3CW88_9GAMM</name>
<dbReference type="Pfam" id="PF01501">
    <property type="entry name" value="Glyco_transf_8"/>
    <property type="match status" value="1"/>
</dbReference>
<keyword evidence="3" id="KW-0479">Metal-binding</keyword>
<dbReference type="EC" id="2.-.-.-" evidence="4"/>
<dbReference type="RefSeq" id="WP_110601592.1">
    <property type="nucleotide sequence ID" value="NZ_CP151919.1"/>
</dbReference>
<protein>
    <submittedName>
        <fullName evidence="4">Glycosyltransferase family 8 protein</fullName>
        <ecNumber evidence="4">2.-.-.-</ecNumber>
    </submittedName>
</protein>
<accession>A0ABZ3CW88</accession>
<evidence type="ECO:0000256" key="3">
    <source>
        <dbReference type="ARBA" id="ARBA00022723"/>
    </source>
</evidence>
<organism evidence="4 5">
    <name type="scientific">Salinicola lusitanus</name>
    <dbReference type="NCBI Taxonomy" id="1949085"/>
    <lineage>
        <taxon>Bacteria</taxon>
        <taxon>Pseudomonadati</taxon>
        <taxon>Pseudomonadota</taxon>
        <taxon>Gammaproteobacteria</taxon>
        <taxon>Oceanospirillales</taxon>
        <taxon>Halomonadaceae</taxon>
        <taxon>Salinicola</taxon>
    </lineage>
</organism>
<dbReference type="GO" id="GO:0016740">
    <property type="term" value="F:transferase activity"/>
    <property type="evidence" value="ECO:0007669"/>
    <property type="project" value="UniProtKB-KW"/>
</dbReference>
<proteinExistence type="predicted"/>
<dbReference type="InterPro" id="IPR050748">
    <property type="entry name" value="Glycosyltrans_8_dom-fam"/>
</dbReference>
<reference evidence="4 5" key="1">
    <citation type="submission" date="2024-04" db="EMBL/GenBank/DDBJ databases">
        <title>Salinicola lusitanus LLJ914,a marine bacterium isolated from the Okinawa Trough.</title>
        <authorList>
            <person name="Li J."/>
        </authorList>
    </citation>
    <scope>NUCLEOTIDE SEQUENCE [LARGE SCALE GENOMIC DNA]</scope>
    <source>
        <strain evidence="4 5">LLJ914</strain>
    </source>
</reference>
<dbReference type="PANTHER" id="PTHR13778">
    <property type="entry name" value="GLYCOSYLTRANSFERASE 8 DOMAIN-CONTAINING PROTEIN"/>
    <property type="match status" value="1"/>
</dbReference>
<evidence type="ECO:0000313" key="5">
    <source>
        <dbReference type="Proteomes" id="UP001453229"/>
    </source>
</evidence>
<dbReference type="Proteomes" id="UP001453229">
    <property type="component" value="Chromosome"/>
</dbReference>
<dbReference type="InterPro" id="IPR002495">
    <property type="entry name" value="Glyco_trans_8"/>
</dbReference>
<keyword evidence="1" id="KW-0328">Glycosyltransferase</keyword>
<dbReference type="PANTHER" id="PTHR13778:SF47">
    <property type="entry name" value="LIPOPOLYSACCHARIDE 1,3-GALACTOSYLTRANSFERASE"/>
    <property type="match status" value="1"/>
</dbReference>
<dbReference type="CDD" id="cd04194">
    <property type="entry name" value="GT8_A4GalT_like"/>
    <property type="match status" value="1"/>
</dbReference>
<dbReference type="Gene3D" id="3.90.550.10">
    <property type="entry name" value="Spore Coat Polysaccharide Biosynthesis Protein SpsA, Chain A"/>
    <property type="match status" value="1"/>
</dbReference>
<keyword evidence="5" id="KW-1185">Reference proteome</keyword>
<gene>
    <name evidence="4" type="ORF">AAGT95_05355</name>
</gene>
<sequence length="320" mass="37190">MAQTAQDRVSLVLASDENYALWMGVVIFSCLDKTAHPALLDFYILDAGISPSTRSRLERLVANYRATLTWIAPDRNRFQGFPLKRYGIATYYRLAVASLVPRHLNKVIYLDCDLLVARDIVELWQSPLDGNIIGAVENLGVSPKDIDIDRQDYFNAGVLLIDLAAWRDGDIEAALFERMSTLNERLQYLDQDVLNLVFRQRWTRLPLRWNLQPSAWSKVEKNKTVQTGYPHREFVTALREPGIIHFLAKSKPWKFPTFHPYKQTYLEISHQLFPDAIESNKVTAMEKLTRLWQVEKHIKNFFRNRKSGAIRYTVPPQRQR</sequence>
<keyword evidence="2 4" id="KW-0808">Transferase</keyword>
<dbReference type="EMBL" id="CP151919">
    <property type="protein sequence ID" value="XAD55399.1"/>
    <property type="molecule type" value="Genomic_DNA"/>
</dbReference>
<evidence type="ECO:0000256" key="2">
    <source>
        <dbReference type="ARBA" id="ARBA00022679"/>
    </source>
</evidence>